<dbReference type="EMBL" id="CAJNJQ010000106">
    <property type="protein sequence ID" value="CAE7056573.1"/>
    <property type="molecule type" value="Genomic_DNA"/>
</dbReference>
<evidence type="ECO:0000313" key="1">
    <source>
        <dbReference type="EMBL" id="CAE7056573.1"/>
    </source>
</evidence>
<reference evidence="1" key="1">
    <citation type="submission" date="2021-01" db="EMBL/GenBank/DDBJ databases">
        <authorList>
            <person name="Kaushik A."/>
        </authorList>
    </citation>
    <scope>NUCLEOTIDE SEQUENCE</scope>
    <source>
        <strain evidence="1">AG5</strain>
    </source>
</reference>
<gene>
    <name evidence="1" type="ORF">RDB_LOCUS4898</name>
</gene>
<sequence>MAYRLAPYTCVWPDPELHFIERRLHEIVEIESMPDGPELPTYGVINSLLHEIFKSQLPSPHVVVPRGPLLARLGVPQSSISVTPQIPSGHHISVDLSSGGGIGLEHHSSALGHSRFTPNDPANRSNVNVVNVGNNSGAVGDTFPAPPTPLQSAADEAMNEGLKEPGFLVYKANPNGRFTNDGGPDILRLVVDLKSGAQLDNADRLRPKSYFSRIREMGAAEAGVLLIVQGDAYFWGYDELLNLSDTDVAVPAELGERYSCRIDDWQFMELLMKLEKGEQGVRFGV</sequence>
<dbReference type="AlphaFoldDB" id="A0A8H3HWD1"/>
<evidence type="ECO:0000313" key="2">
    <source>
        <dbReference type="Proteomes" id="UP000663827"/>
    </source>
</evidence>
<dbReference type="Proteomes" id="UP000663827">
    <property type="component" value="Unassembled WGS sequence"/>
</dbReference>
<accession>A0A8H3HWD1</accession>
<name>A0A8H3HWD1_9AGAM</name>
<proteinExistence type="predicted"/>
<comment type="caution">
    <text evidence="1">The sequence shown here is derived from an EMBL/GenBank/DDBJ whole genome shotgun (WGS) entry which is preliminary data.</text>
</comment>
<protein>
    <submittedName>
        <fullName evidence="1">Uncharacterized protein</fullName>
    </submittedName>
</protein>
<organism evidence="1 2">
    <name type="scientific">Rhizoctonia solani</name>
    <dbReference type="NCBI Taxonomy" id="456999"/>
    <lineage>
        <taxon>Eukaryota</taxon>
        <taxon>Fungi</taxon>
        <taxon>Dikarya</taxon>
        <taxon>Basidiomycota</taxon>
        <taxon>Agaricomycotina</taxon>
        <taxon>Agaricomycetes</taxon>
        <taxon>Cantharellales</taxon>
        <taxon>Ceratobasidiaceae</taxon>
        <taxon>Rhizoctonia</taxon>
    </lineage>
</organism>